<dbReference type="AlphaFoldDB" id="A0A4C1WJR9"/>
<evidence type="ECO:0000313" key="4">
    <source>
        <dbReference type="Proteomes" id="UP000299102"/>
    </source>
</evidence>
<gene>
    <name evidence="3" type="ORF">EVAR_48309_1</name>
</gene>
<keyword evidence="4" id="KW-1185">Reference proteome</keyword>
<protein>
    <submittedName>
        <fullName evidence="3">Uncharacterized protein</fullName>
    </submittedName>
</protein>
<evidence type="ECO:0000313" key="3">
    <source>
        <dbReference type="EMBL" id="GBP51686.1"/>
    </source>
</evidence>
<name>A0A4C1WJR9_EUMVA</name>
<feature type="signal peptide" evidence="2">
    <location>
        <begin position="1"/>
        <end position="17"/>
    </location>
</feature>
<organism evidence="3 4">
    <name type="scientific">Eumeta variegata</name>
    <name type="common">Bagworm moth</name>
    <name type="synonym">Eumeta japonica</name>
    <dbReference type="NCBI Taxonomy" id="151549"/>
    <lineage>
        <taxon>Eukaryota</taxon>
        <taxon>Metazoa</taxon>
        <taxon>Ecdysozoa</taxon>
        <taxon>Arthropoda</taxon>
        <taxon>Hexapoda</taxon>
        <taxon>Insecta</taxon>
        <taxon>Pterygota</taxon>
        <taxon>Neoptera</taxon>
        <taxon>Endopterygota</taxon>
        <taxon>Lepidoptera</taxon>
        <taxon>Glossata</taxon>
        <taxon>Ditrysia</taxon>
        <taxon>Tineoidea</taxon>
        <taxon>Psychidae</taxon>
        <taxon>Oiketicinae</taxon>
        <taxon>Eumeta</taxon>
    </lineage>
</organism>
<evidence type="ECO:0000256" key="2">
    <source>
        <dbReference type="SAM" id="SignalP"/>
    </source>
</evidence>
<keyword evidence="2" id="KW-0732">Signal</keyword>
<sequence>MLMITVIRVSLTTSATQFPVDCGRVEPFKDNFIPPYLGMHPKRSQAIFHNAVSAPEERGNVYLGITGESSPAGAGAGAVSGRNTLLPSYFRGGDLRGTGFSRENASRSRGRDKRASKLTESRWSTPPMDTRSPRGVTSGLPVSWKGIGYLMKVDRVDGRGKEEWAPGT</sequence>
<proteinExistence type="predicted"/>
<feature type="chain" id="PRO_5020038230" evidence="2">
    <location>
        <begin position="18"/>
        <end position="168"/>
    </location>
</feature>
<accession>A0A4C1WJR9</accession>
<evidence type="ECO:0000256" key="1">
    <source>
        <dbReference type="SAM" id="MobiDB-lite"/>
    </source>
</evidence>
<feature type="region of interest" description="Disordered" evidence="1">
    <location>
        <begin position="94"/>
        <end position="138"/>
    </location>
</feature>
<dbReference type="Proteomes" id="UP000299102">
    <property type="component" value="Unassembled WGS sequence"/>
</dbReference>
<reference evidence="3 4" key="1">
    <citation type="journal article" date="2019" name="Commun. Biol.">
        <title>The bagworm genome reveals a unique fibroin gene that provides high tensile strength.</title>
        <authorList>
            <person name="Kono N."/>
            <person name="Nakamura H."/>
            <person name="Ohtoshi R."/>
            <person name="Tomita M."/>
            <person name="Numata K."/>
            <person name="Arakawa K."/>
        </authorList>
    </citation>
    <scope>NUCLEOTIDE SEQUENCE [LARGE SCALE GENOMIC DNA]</scope>
</reference>
<dbReference type="EMBL" id="BGZK01000586">
    <property type="protein sequence ID" value="GBP51686.1"/>
    <property type="molecule type" value="Genomic_DNA"/>
</dbReference>
<comment type="caution">
    <text evidence="3">The sequence shown here is derived from an EMBL/GenBank/DDBJ whole genome shotgun (WGS) entry which is preliminary data.</text>
</comment>